<protein>
    <submittedName>
        <fullName evidence="1">Uncharacterized protein</fullName>
    </submittedName>
</protein>
<name>V8BRS0_9FIRM</name>
<sequence>MKNNNIDNNWEILCKIHILTKHYTLLAEEYNISTRAFLQPMKEQKDAYEHIIRAYTRKCENRVLSDEDREYISKNIEKAIGHEYRAYFDTIDYLTICLRELIAKELSGVLYKELIQVCPEYDKYKKILLDIPEQIAMYREKKDIGSNEMLKFASEYGKVVDKLIKCYKYLCCDVIKKINDKE</sequence>
<evidence type="ECO:0000313" key="1">
    <source>
        <dbReference type="EMBL" id="ETD17186.1"/>
    </source>
</evidence>
<dbReference type="PATRIC" id="fig|1073376.3.peg.2487"/>
<dbReference type="STRING" id="1073376.HMPREF1202_02424"/>
<gene>
    <name evidence="1" type="ORF">HMPREF1202_02424</name>
</gene>
<dbReference type="OrthoDB" id="2035069at2"/>
<accession>V8BRS0</accession>
<dbReference type="HOGENOM" id="CLU_1480987_0_0_9"/>
<dbReference type="RefSeq" id="WP_023922979.1">
    <property type="nucleotide sequence ID" value="NZ_KI669410.1"/>
</dbReference>
<dbReference type="EMBL" id="AZJE01000033">
    <property type="protein sequence ID" value="ETD17186.1"/>
    <property type="molecule type" value="Genomic_DNA"/>
</dbReference>
<dbReference type="AlphaFoldDB" id="V8BRS0"/>
<proteinExistence type="predicted"/>
<reference evidence="1 2" key="1">
    <citation type="submission" date="2013-10" db="EMBL/GenBank/DDBJ databases">
        <title>The Genome Sequence of Ruminococcus lactaris CC59_002D.</title>
        <authorList>
            <consortium name="The Broad Institute Genomics Platform"/>
            <person name="Earl A."/>
            <person name="Allen-Vercoe E."/>
            <person name="Daigneault M."/>
            <person name="Young S.K."/>
            <person name="Zeng Q."/>
            <person name="Gargeya S."/>
            <person name="Fitzgerald M."/>
            <person name="Abouelleil A."/>
            <person name="Alvarado L."/>
            <person name="Chapman S.B."/>
            <person name="Gainer-Dewar J."/>
            <person name="Goldberg J."/>
            <person name="Griggs A."/>
            <person name="Gujja S."/>
            <person name="Hansen M."/>
            <person name="Howarth C."/>
            <person name="Imamovic A."/>
            <person name="Ireland A."/>
            <person name="Larimer J."/>
            <person name="McCowan C."/>
            <person name="Murphy C."/>
            <person name="Pearson M."/>
            <person name="Poon T.W."/>
            <person name="Priest M."/>
            <person name="Roberts A."/>
            <person name="Saif S."/>
            <person name="Shea T."/>
            <person name="Sykes S."/>
            <person name="Wortman J."/>
            <person name="Nusbaum C."/>
            <person name="Birren B."/>
        </authorList>
    </citation>
    <scope>NUCLEOTIDE SEQUENCE [LARGE SCALE GENOMIC DNA]</scope>
    <source>
        <strain evidence="1 2">CC59_002D</strain>
    </source>
</reference>
<evidence type="ECO:0000313" key="2">
    <source>
        <dbReference type="Proteomes" id="UP000018683"/>
    </source>
</evidence>
<comment type="caution">
    <text evidence="1">The sequence shown here is derived from an EMBL/GenBank/DDBJ whole genome shotgun (WGS) entry which is preliminary data.</text>
</comment>
<organism evidence="1 2">
    <name type="scientific">[Ruminococcus] lactaris CC59_002D</name>
    <dbReference type="NCBI Taxonomy" id="1073376"/>
    <lineage>
        <taxon>Bacteria</taxon>
        <taxon>Bacillati</taxon>
        <taxon>Bacillota</taxon>
        <taxon>Clostridia</taxon>
        <taxon>Lachnospirales</taxon>
        <taxon>Lachnospiraceae</taxon>
        <taxon>Mediterraneibacter</taxon>
    </lineage>
</organism>
<dbReference type="Proteomes" id="UP000018683">
    <property type="component" value="Unassembled WGS sequence"/>
</dbReference>